<dbReference type="EMBL" id="CAJVCH010252813">
    <property type="protein sequence ID" value="CAG7733641.1"/>
    <property type="molecule type" value="Genomic_DNA"/>
</dbReference>
<dbReference type="Proteomes" id="UP000708208">
    <property type="component" value="Unassembled WGS sequence"/>
</dbReference>
<gene>
    <name evidence="1" type="ORF">AFUS01_LOCUS22072</name>
</gene>
<dbReference type="AlphaFoldDB" id="A0A8J2PDY5"/>
<sequence length="139" mass="15547">MMKSQPVQEKLIYTARVLHDSYPDVSIDDINYLLSSFLARAECVRKYEPSCKVKAATVLVRTTKTKAAKNLPHDYGLAEMCEDKFDIIEVEGGHNCFYENPLGLGLPDIGSAIFTGFVAYADDLVIYIHDASVFCWTIS</sequence>
<proteinExistence type="predicted"/>
<accession>A0A8J2PDY5</accession>
<evidence type="ECO:0000313" key="2">
    <source>
        <dbReference type="Proteomes" id="UP000708208"/>
    </source>
</evidence>
<organism evidence="1 2">
    <name type="scientific">Allacma fusca</name>
    <dbReference type="NCBI Taxonomy" id="39272"/>
    <lineage>
        <taxon>Eukaryota</taxon>
        <taxon>Metazoa</taxon>
        <taxon>Ecdysozoa</taxon>
        <taxon>Arthropoda</taxon>
        <taxon>Hexapoda</taxon>
        <taxon>Collembola</taxon>
        <taxon>Symphypleona</taxon>
        <taxon>Sminthuridae</taxon>
        <taxon>Allacma</taxon>
    </lineage>
</organism>
<keyword evidence="2" id="KW-1185">Reference proteome</keyword>
<reference evidence="1" key="1">
    <citation type="submission" date="2021-06" db="EMBL/GenBank/DDBJ databases">
        <authorList>
            <person name="Hodson N. C."/>
            <person name="Mongue J. A."/>
            <person name="Jaron S. K."/>
        </authorList>
    </citation>
    <scope>NUCLEOTIDE SEQUENCE</scope>
</reference>
<protein>
    <submittedName>
        <fullName evidence="1">Uncharacterized protein</fullName>
    </submittedName>
</protein>
<name>A0A8J2PDY5_9HEXA</name>
<evidence type="ECO:0000313" key="1">
    <source>
        <dbReference type="EMBL" id="CAG7733641.1"/>
    </source>
</evidence>
<dbReference type="OrthoDB" id="329835at2759"/>
<comment type="caution">
    <text evidence="1">The sequence shown here is derived from an EMBL/GenBank/DDBJ whole genome shotgun (WGS) entry which is preliminary data.</text>
</comment>